<feature type="chain" id="PRO_5004580515" description="Syndecan" evidence="2">
    <location>
        <begin position="21"/>
        <end position="90"/>
    </location>
</feature>
<dbReference type="EMBL" id="CAEY01001958">
    <property type="status" value="NOT_ANNOTATED_CDS"/>
    <property type="molecule type" value="Genomic_DNA"/>
</dbReference>
<feature type="transmembrane region" description="Helical" evidence="1">
    <location>
        <begin position="44"/>
        <end position="68"/>
    </location>
</feature>
<keyword evidence="1" id="KW-1133">Transmembrane helix</keyword>
<evidence type="ECO:0008006" key="5">
    <source>
        <dbReference type="Google" id="ProtNLM"/>
    </source>
</evidence>
<evidence type="ECO:0000313" key="3">
    <source>
        <dbReference type="EnsemblMetazoa" id="tetur08g06540.1"/>
    </source>
</evidence>
<sequence>MLARFTILILAMGLIKEAMSQGAYDPYQNYKGERKGSFTPGELTGIVVGGFAGFCALGVTVFFCYYVYKRENEQGSGGRYSPAAKLGTYR</sequence>
<evidence type="ECO:0000256" key="1">
    <source>
        <dbReference type="SAM" id="Phobius"/>
    </source>
</evidence>
<reference evidence="4" key="1">
    <citation type="submission" date="2011-08" db="EMBL/GenBank/DDBJ databases">
        <authorList>
            <person name="Rombauts S."/>
        </authorList>
    </citation>
    <scope>NUCLEOTIDE SEQUENCE</scope>
    <source>
        <strain evidence="4">London</strain>
    </source>
</reference>
<keyword evidence="2" id="KW-0732">Signal</keyword>
<feature type="signal peptide" evidence="2">
    <location>
        <begin position="1"/>
        <end position="20"/>
    </location>
</feature>
<dbReference type="HOGENOM" id="CLU_2443657_0_0_1"/>
<dbReference type="AlphaFoldDB" id="T1KC66"/>
<proteinExistence type="predicted"/>
<keyword evidence="4" id="KW-1185">Reference proteome</keyword>
<keyword evidence="1" id="KW-0812">Transmembrane</keyword>
<reference evidence="3" key="2">
    <citation type="submission" date="2015-06" db="UniProtKB">
        <authorList>
            <consortium name="EnsemblMetazoa"/>
        </authorList>
    </citation>
    <scope>IDENTIFICATION</scope>
</reference>
<accession>T1KC66</accession>
<evidence type="ECO:0000313" key="4">
    <source>
        <dbReference type="Proteomes" id="UP000015104"/>
    </source>
</evidence>
<protein>
    <recommendedName>
        <fullName evidence="5">Syndecan</fullName>
    </recommendedName>
</protein>
<dbReference type="EnsemblMetazoa" id="tetur08g06540.1">
    <property type="protein sequence ID" value="tetur08g06540.1"/>
    <property type="gene ID" value="tetur08g06540"/>
</dbReference>
<keyword evidence="1" id="KW-0472">Membrane</keyword>
<evidence type="ECO:0000256" key="2">
    <source>
        <dbReference type="SAM" id="SignalP"/>
    </source>
</evidence>
<dbReference type="Proteomes" id="UP000015104">
    <property type="component" value="Unassembled WGS sequence"/>
</dbReference>
<name>T1KC66_TETUR</name>
<organism evidence="3 4">
    <name type="scientific">Tetranychus urticae</name>
    <name type="common">Two-spotted spider mite</name>
    <dbReference type="NCBI Taxonomy" id="32264"/>
    <lineage>
        <taxon>Eukaryota</taxon>
        <taxon>Metazoa</taxon>
        <taxon>Ecdysozoa</taxon>
        <taxon>Arthropoda</taxon>
        <taxon>Chelicerata</taxon>
        <taxon>Arachnida</taxon>
        <taxon>Acari</taxon>
        <taxon>Acariformes</taxon>
        <taxon>Trombidiformes</taxon>
        <taxon>Prostigmata</taxon>
        <taxon>Eleutherengona</taxon>
        <taxon>Raphignathae</taxon>
        <taxon>Tetranychoidea</taxon>
        <taxon>Tetranychidae</taxon>
        <taxon>Tetranychus</taxon>
    </lineage>
</organism>